<accession>A0A4R5ULB0</accession>
<comment type="caution">
    <text evidence="1">The sequence shown here is derived from an EMBL/GenBank/DDBJ whole genome shotgun (WGS) entry which is preliminary data.</text>
</comment>
<dbReference type="EMBL" id="SMTL01000001">
    <property type="protein sequence ID" value="TDK38606.1"/>
    <property type="molecule type" value="Genomic_DNA"/>
</dbReference>
<name>A0A4R5ULB0_9HYPH</name>
<dbReference type="Pfam" id="PF11367">
    <property type="entry name" value="Tail_completion_gp17"/>
    <property type="match status" value="1"/>
</dbReference>
<keyword evidence="2" id="KW-1185">Reference proteome</keyword>
<dbReference type="InterPro" id="IPR053745">
    <property type="entry name" value="Viral_Tail_Comp_sf"/>
</dbReference>
<organism evidence="1 2">
    <name type="scientific">Rhizobium deserti</name>
    <dbReference type="NCBI Taxonomy" id="2547961"/>
    <lineage>
        <taxon>Bacteria</taxon>
        <taxon>Pseudomonadati</taxon>
        <taxon>Pseudomonadota</taxon>
        <taxon>Alphaproteobacteria</taxon>
        <taxon>Hyphomicrobiales</taxon>
        <taxon>Rhizobiaceae</taxon>
        <taxon>Rhizobium/Agrobacterium group</taxon>
        <taxon>Rhizobium</taxon>
    </lineage>
</organism>
<dbReference type="Gene3D" id="3.30.2000.30">
    <property type="match status" value="1"/>
</dbReference>
<proteinExistence type="predicted"/>
<dbReference type="InterPro" id="IPR021508">
    <property type="entry name" value="Gp17-like"/>
</dbReference>
<evidence type="ECO:0000313" key="2">
    <source>
        <dbReference type="Proteomes" id="UP000295238"/>
    </source>
</evidence>
<dbReference type="Proteomes" id="UP000295238">
    <property type="component" value="Unassembled WGS sequence"/>
</dbReference>
<dbReference type="AlphaFoldDB" id="A0A4R5ULB0"/>
<gene>
    <name evidence="1" type="ORF">E2F50_00120</name>
</gene>
<evidence type="ECO:0000313" key="1">
    <source>
        <dbReference type="EMBL" id="TDK38606.1"/>
    </source>
</evidence>
<reference evidence="1 2" key="1">
    <citation type="submission" date="2019-03" db="EMBL/GenBank/DDBJ databases">
        <title>Rhizobium sp. nov., an bacterium isolated from biocrust in Mu Us Desert.</title>
        <authorList>
            <person name="Lixiong L."/>
        </authorList>
    </citation>
    <scope>NUCLEOTIDE SEQUENCE [LARGE SCALE GENOMIC DNA]</scope>
    <source>
        <strain evidence="1 2">SPY-1</strain>
    </source>
</reference>
<sequence>MSPEAALQKAIRARLISTAAVTGLVPASSILDRNQRPAPSPSIILGEAVARDDGETIARSRVTVFADVHVWKREPSLEGAKDISGAIRAALRVRNSDAQDGFHIADWRVASTRFLRDPDGETSHGVMTIQAIVEEI</sequence>
<protein>
    <submittedName>
        <fullName evidence="1">DUF3168 domain-containing protein</fullName>
    </submittedName>
</protein>
<dbReference type="OrthoDB" id="7630456at2"/>
<dbReference type="RefSeq" id="WP_133314052.1">
    <property type="nucleotide sequence ID" value="NZ_SMTL01000001.1"/>
</dbReference>